<reference evidence="8" key="1">
    <citation type="submission" date="2017-05" db="EMBL/GenBank/DDBJ databases">
        <title>Physiological properties and genetic analysis related to exopolysaccharide production of fresh-water unicellular cyanobacterium Aphanothece sacrum, Suizenji Nori, that has been cultured as a food source in Japan.</title>
        <authorList>
            <person name="Kanesaki Y."/>
            <person name="Yoshikawa S."/>
            <person name="Ohki K."/>
        </authorList>
    </citation>
    <scope>NUCLEOTIDE SEQUENCE [LARGE SCALE GENOMIC DNA]</scope>
    <source>
        <strain evidence="8">FPU1</strain>
    </source>
</reference>
<keyword evidence="3" id="KW-0378">Hydrolase</keyword>
<keyword evidence="8" id="KW-1185">Reference proteome</keyword>
<evidence type="ECO:0000256" key="4">
    <source>
        <dbReference type="ARBA" id="ARBA00023134"/>
    </source>
</evidence>
<accession>A0A401IBP6</accession>
<dbReference type="InterPro" id="IPR027094">
    <property type="entry name" value="Mitofusin_fam"/>
</dbReference>
<evidence type="ECO:0000313" key="7">
    <source>
        <dbReference type="EMBL" id="GBF78669.1"/>
    </source>
</evidence>
<evidence type="ECO:0000256" key="3">
    <source>
        <dbReference type="ARBA" id="ARBA00022801"/>
    </source>
</evidence>
<dbReference type="PANTHER" id="PTHR10465">
    <property type="entry name" value="TRANSMEMBRANE GTPASE FZO1"/>
    <property type="match status" value="1"/>
</dbReference>
<dbReference type="Proteomes" id="UP000287247">
    <property type="component" value="Unassembled WGS sequence"/>
</dbReference>
<comment type="caution">
    <text evidence="7">The sequence shown here is derived from an EMBL/GenBank/DDBJ whole genome shotgun (WGS) entry which is preliminary data.</text>
</comment>
<dbReference type="GO" id="GO:0005525">
    <property type="term" value="F:GTP binding"/>
    <property type="evidence" value="ECO:0007669"/>
    <property type="project" value="UniProtKB-KW"/>
</dbReference>
<protein>
    <recommendedName>
        <fullName evidence="6">Dynamin N-terminal domain-containing protein</fullName>
    </recommendedName>
</protein>
<proteinExistence type="predicted"/>
<dbReference type="SUPFAM" id="SSF52540">
    <property type="entry name" value="P-loop containing nucleoside triphosphate hydrolases"/>
    <property type="match status" value="1"/>
</dbReference>
<dbReference type="PANTHER" id="PTHR10465:SF0">
    <property type="entry name" value="SARCALUMENIN"/>
    <property type="match status" value="1"/>
</dbReference>
<evidence type="ECO:0000313" key="8">
    <source>
        <dbReference type="Proteomes" id="UP000287247"/>
    </source>
</evidence>
<dbReference type="Pfam" id="PF00350">
    <property type="entry name" value="Dynamin_N"/>
    <property type="match status" value="1"/>
</dbReference>
<keyword evidence="4" id="KW-0342">GTP-binding</keyword>
<dbReference type="InterPro" id="IPR045063">
    <property type="entry name" value="Dynamin_N"/>
</dbReference>
<evidence type="ECO:0000256" key="2">
    <source>
        <dbReference type="ARBA" id="ARBA00022741"/>
    </source>
</evidence>
<dbReference type="Gene3D" id="3.40.50.300">
    <property type="entry name" value="P-loop containing nucleotide triphosphate hydrolases"/>
    <property type="match status" value="1"/>
</dbReference>
<dbReference type="AlphaFoldDB" id="A0A401IBP6"/>
<evidence type="ECO:0000259" key="6">
    <source>
        <dbReference type="Pfam" id="PF00350"/>
    </source>
</evidence>
<evidence type="ECO:0000256" key="5">
    <source>
        <dbReference type="ARBA" id="ARBA00023136"/>
    </source>
</evidence>
<dbReference type="OrthoDB" id="5477114at2"/>
<name>A0A401IBP6_APHSA</name>
<sequence length="827" mass="94355">MNESLPQCQHLATHVNSLLDLLQQEPSLRSQQNTSAIEASLKKAISPQFEIVFAGAFSAGKSMLINALLERELLYSAEGHATGTECYIYYAEPAEERVVLTFLSEAQIQEQAQALCQRLNIESSPTINQSEVRQLLHKLCNKIIEQEGGESKSERAKQAKALILLLEGFEQNQTRIHPNNTATYSMEQFNFSNLAEAASYARRGSNSSVLKKVEYYCHHALLKDGNVLVDLPGIDAPVKKDAELAYQKIEHPDTSAVVCVLKPASAGDMSIEETELLEKMQGNLGIRDRVFYVFNRIDQTWYAPQLRQRLETLIQTQFRDNSRIHKTSGLLGFYGSQIKQTNGGNRFGLDTLFAESVKSMGGEEETPQFVSEFNNYCANSGKLTRTEYKVSVHGYQTPNENYLRILSEWGMPLINQLIIDSGIEDFRNGITRYLTEEKRPQLFATLADDLQPLCINLRKHYLDNYRDLDSQPREIEAMKAQELTRLNNELQEVGIQFKWYLENEVNEIVVNGDRAFENDFQKLQARMVSRLDELLTTFSVENAHRLAAMSHSRNATVPLIAILVEALYYLANELEDVLVEGVKILINSFCKRLLDRVRQGEYYRKLYRLLGNDGGIEAQLKEVEINLIHALVNEAKVECDRYVRESPRFYDEGTFSIYQFRQTLQQTSQGYDCSSIVKAEPAIRQLLKLDFDPKVSTTIHQNFRHAINLTLKTHLLPMADQQADYILQQYDQAREYLGQTLEQEAQEKIARNVRLQGTIQEKINAYNQAVVAINECLKGMQVYERQLPLISEFDLKVKDSFVKGEFVDYSMNNGHASHVDVEVVNIV</sequence>
<evidence type="ECO:0000256" key="1">
    <source>
        <dbReference type="ARBA" id="ARBA00004370"/>
    </source>
</evidence>
<gene>
    <name evidence="7" type="ORF">AsFPU1_0058</name>
</gene>
<keyword evidence="5" id="KW-0472">Membrane</keyword>
<organism evidence="7 8">
    <name type="scientific">Aphanothece sacrum FPU1</name>
    <dbReference type="NCBI Taxonomy" id="1920663"/>
    <lineage>
        <taxon>Bacteria</taxon>
        <taxon>Bacillati</taxon>
        <taxon>Cyanobacteriota</taxon>
        <taxon>Cyanophyceae</taxon>
        <taxon>Oscillatoriophycideae</taxon>
        <taxon>Chroococcales</taxon>
        <taxon>Aphanothecaceae</taxon>
        <taxon>Aphanothece</taxon>
    </lineage>
</organism>
<dbReference type="EMBL" id="BDQK01000001">
    <property type="protein sequence ID" value="GBF78669.1"/>
    <property type="molecule type" value="Genomic_DNA"/>
</dbReference>
<dbReference type="RefSeq" id="WP_124974265.1">
    <property type="nucleotide sequence ID" value="NZ_BDQK01000001.1"/>
</dbReference>
<dbReference type="GO" id="GO:0003924">
    <property type="term" value="F:GTPase activity"/>
    <property type="evidence" value="ECO:0007669"/>
    <property type="project" value="InterPro"/>
</dbReference>
<comment type="subcellular location">
    <subcellularLocation>
        <location evidence="1">Membrane</location>
    </subcellularLocation>
</comment>
<dbReference type="GO" id="GO:0016020">
    <property type="term" value="C:membrane"/>
    <property type="evidence" value="ECO:0007669"/>
    <property type="project" value="UniProtKB-SubCell"/>
</dbReference>
<dbReference type="InterPro" id="IPR027417">
    <property type="entry name" value="P-loop_NTPase"/>
</dbReference>
<keyword evidence="2" id="KW-0547">Nucleotide-binding</keyword>
<feature type="domain" description="Dynamin N-terminal" evidence="6">
    <location>
        <begin position="51"/>
        <end position="291"/>
    </location>
</feature>